<proteinExistence type="predicted"/>
<dbReference type="InterPro" id="IPR050952">
    <property type="entry name" value="TRIM-NHL_E3_ligases"/>
</dbReference>
<dbReference type="Gene3D" id="2.120.10.30">
    <property type="entry name" value="TolB, C-terminal domain"/>
    <property type="match status" value="2"/>
</dbReference>
<dbReference type="InterPro" id="IPR011042">
    <property type="entry name" value="6-blade_b-propeller_TolB-like"/>
</dbReference>
<reference evidence="3" key="1">
    <citation type="submission" date="2021-02" db="EMBL/GenBank/DDBJ databases">
        <authorList>
            <person name="Nowell W R."/>
        </authorList>
    </citation>
    <scope>NUCLEOTIDE SEQUENCE</scope>
</reference>
<feature type="chain" id="PRO_5032564309" description="Apple domain-containing protein" evidence="1">
    <location>
        <begin position="21"/>
        <end position="497"/>
    </location>
</feature>
<evidence type="ECO:0000313" key="3">
    <source>
        <dbReference type="EMBL" id="CAF0913935.1"/>
    </source>
</evidence>
<organism evidence="3 4">
    <name type="scientific">Adineta ricciae</name>
    <name type="common">Rotifer</name>
    <dbReference type="NCBI Taxonomy" id="249248"/>
    <lineage>
        <taxon>Eukaryota</taxon>
        <taxon>Metazoa</taxon>
        <taxon>Spiralia</taxon>
        <taxon>Gnathifera</taxon>
        <taxon>Rotifera</taxon>
        <taxon>Eurotatoria</taxon>
        <taxon>Bdelloidea</taxon>
        <taxon>Adinetida</taxon>
        <taxon>Adinetidae</taxon>
        <taxon>Adineta</taxon>
    </lineage>
</organism>
<accession>A0A814AM77</accession>
<feature type="domain" description="Apple" evidence="2">
    <location>
        <begin position="44"/>
        <end position="92"/>
    </location>
</feature>
<evidence type="ECO:0000259" key="2">
    <source>
        <dbReference type="Pfam" id="PF00024"/>
    </source>
</evidence>
<feature type="signal peptide" evidence="1">
    <location>
        <begin position="1"/>
        <end position="20"/>
    </location>
</feature>
<keyword evidence="4" id="KW-1185">Reference proteome</keyword>
<dbReference type="GO" id="GO:0008270">
    <property type="term" value="F:zinc ion binding"/>
    <property type="evidence" value="ECO:0007669"/>
    <property type="project" value="UniProtKB-KW"/>
</dbReference>
<dbReference type="SUPFAM" id="SSF101898">
    <property type="entry name" value="NHL repeat"/>
    <property type="match status" value="1"/>
</dbReference>
<dbReference type="Gene3D" id="3.50.4.10">
    <property type="entry name" value="Hepatocyte Growth Factor"/>
    <property type="match status" value="1"/>
</dbReference>
<dbReference type="InterPro" id="IPR003609">
    <property type="entry name" value="Pan_app"/>
</dbReference>
<evidence type="ECO:0000313" key="4">
    <source>
        <dbReference type="Proteomes" id="UP000663828"/>
    </source>
</evidence>
<dbReference type="Proteomes" id="UP000663828">
    <property type="component" value="Unassembled WGS sequence"/>
</dbReference>
<dbReference type="PANTHER" id="PTHR24104">
    <property type="entry name" value="E3 UBIQUITIN-PROTEIN LIGASE NHLRC1-RELATED"/>
    <property type="match status" value="1"/>
</dbReference>
<dbReference type="Pfam" id="PF00024">
    <property type="entry name" value="PAN_1"/>
    <property type="match status" value="1"/>
</dbReference>
<dbReference type="EMBL" id="CAJNOR010000436">
    <property type="protein sequence ID" value="CAF0913935.1"/>
    <property type="molecule type" value="Genomic_DNA"/>
</dbReference>
<keyword evidence="1" id="KW-0732">Signal</keyword>
<dbReference type="SUPFAM" id="SSF57414">
    <property type="entry name" value="Hairpin loop containing domain-like"/>
    <property type="match status" value="1"/>
</dbReference>
<gene>
    <name evidence="3" type="ORF">XAT740_LOCUS8677</name>
</gene>
<dbReference type="PANTHER" id="PTHR24104:SF25">
    <property type="entry name" value="PROTEIN LIN-41"/>
    <property type="match status" value="1"/>
</dbReference>
<dbReference type="AlphaFoldDB" id="A0A814AM77"/>
<protein>
    <recommendedName>
        <fullName evidence="2">Apple domain-containing protein</fullName>
    </recommendedName>
</protein>
<evidence type="ECO:0000256" key="1">
    <source>
        <dbReference type="SAM" id="SignalP"/>
    </source>
</evidence>
<dbReference type="CDD" id="cd05819">
    <property type="entry name" value="NHL"/>
    <property type="match status" value="1"/>
</dbReference>
<comment type="caution">
    <text evidence="3">The sequence shown here is derived from an EMBL/GenBank/DDBJ whole genome shotgun (WGS) entry which is preliminary data.</text>
</comment>
<name>A0A814AM77_ADIRI</name>
<sequence length="497" mass="55049">MFFFHFFIFFILLNLPIAHTNYESRIAITPSGYEFQLTYSIQLLVSTTAQTIITCSAACNQLASCRTFDFDSVSKRCRLFEADGITTGSIIVSSSLTSRVGTVQISSDLYSSTHNQPCTWCQMDRYETCSANTSTCQCPRNSYWDGSVCALQLFQNNTCKQQNACRSDLNLTCTLDCYGLFSKCVSILTDNATHTSTMMAYGTTVVGACSGSSVMNQTLLTAPAGITMGRNSSMYVGDGTNLLLRFDQNNRLGIPLQNYSMWPTFFFYDNRTSLLYVTIMESCILQIWPTNKTIPYTGLAFRNCSLNWLYRPTGVAVDSQGNIYIASLPCNWITKWTMNSSSGIVIAGSPTGSSGSDNKTLFGPYNIVLDEANSYLYVTDRYNNRIQRFMLDGSGVAVTVAGGNGAGSAQTQLRQPTDIYLTKSKTEIYICDNFNHRIQKWNISGTVGMTVAGNPNGTAGSSQFSLNRPYSIVLDIQENYLYVSDSSNNRVQRFSLR</sequence>